<dbReference type="GO" id="GO:0006369">
    <property type="term" value="P:termination of RNA polymerase II transcription"/>
    <property type="evidence" value="ECO:0007669"/>
    <property type="project" value="TreeGrafter"/>
</dbReference>
<dbReference type="PANTHER" id="PTHR13321:SF2">
    <property type="entry name" value="MEDIATOR OF RNA POLYMERASE II TRANSCRIPTION SUBUNIT 18"/>
    <property type="match status" value="1"/>
</dbReference>
<reference evidence="7" key="1">
    <citation type="submission" date="2014-08" db="EMBL/GenBank/DDBJ databases">
        <authorList>
            <person name="Murali S."/>
            <person name="Richards S."/>
            <person name="Bandaranaike D."/>
            <person name="Bellair M."/>
            <person name="Blankenburg K."/>
            <person name="Chao H."/>
            <person name="Dinh H."/>
            <person name="Doddapaneni H."/>
            <person name="Dugan-Rocha S."/>
            <person name="Elkadiri S."/>
            <person name="Gnanaolivu R."/>
            <person name="Hughes D."/>
            <person name="Lee S."/>
            <person name="Li M."/>
            <person name="Ming W."/>
            <person name="Munidasa M."/>
            <person name="Muniz J."/>
            <person name="Nguyen L."/>
            <person name="Osuji N."/>
            <person name="Pu L.-L."/>
            <person name="Puazo M."/>
            <person name="Skinner E."/>
            <person name="Qu C."/>
            <person name="Quiroz J."/>
            <person name="Raj R."/>
            <person name="Weissenberger G."/>
            <person name="Xin Y."/>
            <person name="Zou X."/>
            <person name="Han Y."/>
            <person name="Worley K."/>
            <person name="Muzny D."/>
            <person name="Gibbs R."/>
        </authorList>
    </citation>
    <scope>NUCLEOTIDE SEQUENCE</scope>
    <source>
        <strain evidence="7">HAZT.00-mixed</strain>
        <tissue evidence="7">Whole organism</tissue>
    </source>
</reference>
<comment type="similarity">
    <text evidence="2 6">Belongs to the Mediator complex subunit 18 family.</text>
</comment>
<name>A0A6A0H8F4_HYAAZ</name>
<keyword evidence="3 6" id="KW-0805">Transcription regulation</keyword>
<dbReference type="Proteomes" id="UP000694843">
    <property type="component" value="Unplaced"/>
</dbReference>
<evidence type="ECO:0000256" key="1">
    <source>
        <dbReference type="ARBA" id="ARBA00004123"/>
    </source>
</evidence>
<evidence type="ECO:0000256" key="5">
    <source>
        <dbReference type="ARBA" id="ARBA00023242"/>
    </source>
</evidence>
<evidence type="ECO:0000313" key="8">
    <source>
        <dbReference type="Proteomes" id="UP000694843"/>
    </source>
</evidence>
<dbReference type="KEGG" id="hazt:108668972"/>
<keyword evidence="8" id="KW-1185">Reference proteome</keyword>
<evidence type="ECO:0000256" key="6">
    <source>
        <dbReference type="RuleBase" id="RU364150"/>
    </source>
</evidence>
<comment type="subcellular location">
    <subcellularLocation>
        <location evidence="1 6">Nucleus</location>
    </subcellularLocation>
</comment>
<keyword evidence="6" id="KW-0010">Activator</keyword>
<proteinExistence type="inferred from homology"/>
<dbReference type="AlphaFoldDB" id="A0A6A0H8F4"/>
<sequence>MSINLSVQSVLDSIESAQKNDIVPDQEFVLQGSVMDLSVSVLLSRLRGLCDNADSLPETFHDQEICFILKDFSNPGAVGPGTGGVMLRVRKALDHPELPWQLRYTGQPEVGNRPALLRNCLDVPVSSNICDFLHELGAKVDHEYVSKGYIMRKGRIKVTVFKIFKVGGKEVQEGVTKSHVVELSALTTRVDEAIATDLRIVADQLKPLVNLQNLDYRRL</sequence>
<reference evidence="7" key="2">
    <citation type="journal article" date="2018" name="Environ. Sci. Technol.">
        <title>The Toxicogenome of Hyalella azteca: A Model for Sediment Ecotoxicology and Evolutionary Toxicology.</title>
        <authorList>
            <person name="Poynton H.C."/>
            <person name="Hasenbein S."/>
            <person name="Benoit J.B."/>
            <person name="Sepulveda M.S."/>
            <person name="Poelchau M.F."/>
            <person name="Hughes D.S.T."/>
            <person name="Murali S.C."/>
            <person name="Chen S."/>
            <person name="Glastad K.M."/>
            <person name="Goodisman M.A.D."/>
            <person name="Werren J.H."/>
            <person name="Vineis J.H."/>
            <person name="Bowen J.L."/>
            <person name="Friedrich M."/>
            <person name="Jones J."/>
            <person name="Robertson H.M."/>
            <person name="Feyereisen R."/>
            <person name="Mechler-Hickson A."/>
            <person name="Mathers N."/>
            <person name="Lee C.E."/>
            <person name="Colbourne J.K."/>
            <person name="Biales A."/>
            <person name="Johnston J.S."/>
            <person name="Wellborn G.A."/>
            <person name="Rosendale A.J."/>
            <person name="Cridge A.G."/>
            <person name="Munoz-Torres M.C."/>
            <person name="Bain P.A."/>
            <person name="Manny A.R."/>
            <person name="Major K.M."/>
            <person name="Lambert F.N."/>
            <person name="Vulpe C.D."/>
            <person name="Tuck P."/>
            <person name="Blalock B.J."/>
            <person name="Lin Y.Y."/>
            <person name="Smith M.E."/>
            <person name="Ochoa-Acuna H."/>
            <person name="Chen M.M."/>
            <person name="Childers C.P."/>
            <person name="Qu J."/>
            <person name="Dugan S."/>
            <person name="Lee S.L."/>
            <person name="Chao H."/>
            <person name="Dinh H."/>
            <person name="Han Y."/>
            <person name="Doddapaneni H."/>
            <person name="Worley K.C."/>
            <person name="Muzny D.M."/>
            <person name="Gibbs R.A."/>
            <person name="Richards S."/>
        </authorList>
    </citation>
    <scope>NUCLEOTIDE SEQUENCE</scope>
    <source>
        <strain evidence="7">HAZT.00-mixed</strain>
        <tissue evidence="7">Whole organism</tissue>
    </source>
</reference>
<organism evidence="7">
    <name type="scientific">Hyalella azteca</name>
    <name type="common">Amphipod</name>
    <dbReference type="NCBI Taxonomy" id="294128"/>
    <lineage>
        <taxon>Eukaryota</taxon>
        <taxon>Metazoa</taxon>
        <taxon>Ecdysozoa</taxon>
        <taxon>Arthropoda</taxon>
        <taxon>Crustacea</taxon>
        <taxon>Multicrustacea</taxon>
        <taxon>Malacostraca</taxon>
        <taxon>Eumalacostraca</taxon>
        <taxon>Peracarida</taxon>
        <taxon>Amphipoda</taxon>
        <taxon>Senticaudata</taxon>
        <taxon>Talitrida</taxon>
        <taxon>Talitroidea</taxon>
        <taxon>Hyalellidae</taxon>
        <taxon>Hyalella</taxon>
    </lineage>
</organism>
<dbReference type="OrthoDB" id="10018982at2759"/>
<keyword evidence="4 6" id="KW-0804">Transcription</keyword>
<dbReference type="Pfam" id="PF09637">
    <property type="entry name" value="Med18"/>
    <property type="match status" value="2"/>
</dbReference>
<dbReference type="GO" id="GO:0003712">
    <property type="term" value="F:transcription coregulator activity"/>
    <property type="evidence" value="ECO:0007669"/>
    <property type="project" value="InterPro"/>
</dbReference>
<evidence type="ECO:0000256" key="4">
    <source>
        <dbReference type="ARBA" id="ARBA00023163"/>
    </source>
</evidence>
<dbReference type="CTD" id="54797"/>
<dbReference type="GeneID" id="108668972"/>
<dbReference type="OMA" id="ARGYMFR"/>
<evidence type="ECO:0000313" key="7">
    <source>
        <dbReference type="EMBL" id="KAA0201521.1"/>
    </source>
</evidence>
<accession>A0A6A0H8F4</accession>
<dbReference type="GO" id="GO:0006357">
    <property type="term" value="P:regulation of transcription by RNA polymerase II"/>
    <property type="evidence" value="ECO:0007669"/>
    <property type="project" value="InterPro"/>
</dbReference>
<protein>
    <recommendedName>
        <fullName evidence="6">Mediator of RNA polymerase II transcription subunit 18</fullName>
    </recommendedName>
    <alternativeName>
        <fullName evidence="6">Mediator complex subunit 18</fullName>
    </alternativeName>
</protein>
<dbReference type="Gene3D" id="2.40.320.10">
    <property type="entry name" value="Hypothetical Protein Pfu-838710-001"/>
    <property type="match status" value="1"/>
</dbReference>
<reference evidence="7" key="3">
    <citation type="submission" date="2019-06" db="EMBL/GenBank/DDBJ databases">
        <authorList>
            <person name="Poynton C."/>
            <person name="Hasenbein S."/>
            <person name="Benoit J.B."/>
            <person name="Sepulveda M.S."/>
            <person name="Poelchau M.F."/>
            <person name="Murali S.C."/>
            <person name="Chen S."/>
            <person name="Glastad K.M."/>
            <person name="Werren J.H."/>
            <person name="Vineis J.H."/>
            <person name="Bowen J.L."/>
            <person name="Friedrich M."/>
            <person name="Jones J."/>
            <person name="Robertson H.M."/>
            <person name="Feyereisen R."/>
            <person name="Mechler-Hickson A."/>
            <person name="Mathers N."/>
            <person name="Lee C.E."/>
            <person name="Colbourne J.K."/>
            <person name="Biales A."/>
            <person name="Johnston J.S."/>
            <person name="Wellborn G.A."/>
            <person name="Rosendale A.J."/>
            <person name="Cridge A.G."/>
            <person name="Munoz-Torres M.C."/>
            <person name="Bain P.A."/>
            <person name="Manny A.R."/>
            <person name="Major K.M."/>
            <person name="Lambert F.N."/>
            <person name="Vulpe C.D."/>
            <person name="Tuck P."/>
            <person name="Blalock B.J."/>
            <person name="Lin Y.-Y."/>
            <person name="Smith M.E."/>
            <person name="Ochoa-Acuna H."/>
            <person name="Chen M.-J.M."/>
            <person name="Childers C.P."/>
            <person name="Qu J."/>
            <person name="Dugan S."/>
            <person name="Lee S.L."/>
            <person name="Chao H."/>
            <person name="Dinh H."/>
            <person name="Han Y."/>
            <person name="Doddapaneni H."/>
            <person name="Worley K.C."/>
            <person name="Muzny D.M."/>
            <person name="Gibbs R.A."/>
            <person name="Richards S."/>
        </authorList>
    </citation>
    <scope>NUCLEOTIDE SEQUENCE</scope>
    <source>
        <strain evidence="7">HAZT.00-mixed</strain>
        <tissue evidence="7">Whole organism</tissue>
    </source>
</reference>
<dbReference type="GO" id="GO:0016592">
    <property type="term" value="C:mediator complex"/>
    <property type="evidence" value="ECO:0007669"/>
    <property type="project" value="InterPro"/>
</dbReference>
<dbReference type="Proteomes" id="UP000711488">
    <property type="component" value="Unassembled WGS sequence"/>
</dbReference>
<gene>
    <name evidence="9" type="primary">LOC108668972</name>
    <name evidence="6" type="synonym">MED18</name>
    <name evidence="7" type="ORF">HAZT_HAZT005409</name>
</gene>
<dbReference type="GO" id="GO:0070847">
    <property type="term" value="C:core mediator complex"/>
    <property type="evidence" value="ECO:0007669"/>
    <property type="project" value="TreeGrafter"/>
</dbReference>
<comment type="function">
    <text evidence="6">Component of the Mediator complex, a coactivator involved in the regulated transcription of nearly all RNA polymerase II-dependent genes. Mediator functions as a bridge to convey information from gene-specific regulatory proteins to the basal RNA polymerase II transcription machinery. Mediator is recruited to promoters by direct interactions with regulatory proteins and serves as a scaffold for the assembly of a functional preinitiation complex with RNA polymerase II and the general transcription factors.</text>
</comment>
<comment type="subunit">
    <text evidence="6">Component of the Mediator complex.</text>
</comment>
<keyword evidence="5 6" id="KW-0539">Nucleus</keyword>
<reference evidence="9" key="4">
    <citation type="submission" date="2025-04" db="UniProtKB">
        <authorList>
            <consortium name="RefSeq"/>
        </authorList>
    </citation>
    <scope>IDENTIFICATION</scope>
    <source>
        <tissue evidence="9">Whole organism</tissue>
    </source>
</reference>
<dbReference type="RefSeq" id="XP_018011740.1">
    <property type="nucleotide sequence ID" value="XM_018156251.2"/>
</dbReference>
<dbReference type="EMBL" id="JQDR03005386">
    <property type="protein sequence ID" value="KAA0201521.1"/>
    <property type="molecule type" value="Genomic_DNA"/>
</dbReference>
<dbReference type="InterPro" id="IPR019095">
    <property type="entry name" value="Mediator_Med18"/>
</dbReference>
<evidence type="ECO:0000256" key="2">
    <source>
        <dbReference type="ARBA" id="ARBA00009814"/>
    </source>
</evidence>
<evidence type="ECO:0000256" key="3">
    <source>
        <dbReference type="ARBA" id="ARBA00023015"/>
    </source>
</evidence>
<evidence type="ECO:0000313" key="9">
    <source>
        <dbReference type="RefSeq" id="XP_018011740.1"/>
    </source>
</evidence>
<dbReference type="PANTHER" id="PTHR13321">
    <property type="entry name" value="MEDIATOR OF RNA POLYMERASE II TRANSCRIPTION, SUBUNIT 18"/>
    <property type="match status" value="1"/>
</dbReference>